<name>A0ABW6CKR2_9CAUL</name>
<dbReference type="RefSeq" id="WP_377366793.1">
    <property type="nucleotide sequence ID" value="NZ_JAOTJD010000001.1"/>
</dbReference>
<reference evidence="3 4" key="1">
    <citation type="submission" date="2022-09" db="EMBL/GenBank/DDBJ databases">
        <title>New species of Phenylobacterium.</title>
        <authorList>
            <person name="Mieszkin S."/>
        </authorList>
    </citation>
    <scope>NUCLEOTIDE SEQUENCE [LARGE SCALE GENOMIC DNA]</scope>
    <source>
        <strain evidence="3 4">HK31-G</strain>
    </source>
</reference>
<feature type="signal peptide" evidence="2">
    <location>
        <begin position="1"/>
        <end position="23"/>
    </location>
</feature>
<sequence length="123" mass="12896">MSFKTAVAMFCIALSLLYATASAASVLDRVQHQSQPAQHHEHGGFGDLSFDDHHQDGDTEASHDRGSGHHHHADGPQGILGENQGCGVSASLTERPAILSDQLITSPGSPGPERPPKAVTLSV</sequence>
<evidence type="ECO:0008006" key="5">
    <source>
        <dbReference type="Google" id="ProtNLM"/>
    </source>
</evidence>
<keyword evidence="2" id="KW-0732">Signal</keyword>
<evidence type="ECO:0000256" key="2">
    <source>
        <dbReference type="SAM" id="SignalP"/>
    </source>
</evidence>
<protein>
    <recommendedName>
        <fullName evidence="5">Secreted protein</fullName>
    </recommendedName>
</protein>
<dbReference type="Proteomes" id="UP001598130">
    <property type="component" value="Unassembled WGS sequence"/>
</dbReference>
<feature type="chain" id="PRO_5046087795" description="Secreted protein" evidence="2">
    <location>
        <begin position="24"/>
        <end position="123"/>
    </location>
</feature>
<evidence type="ECO:0000256" key="1">
    <source>
        <dbReference type="SAM" id="MobiDB-lite"/>
    </source>
</evidence>
<organism evidence="3 4">
    <name type="scientific">Phenylobacterium ferrooxidans</name>
    <dbReference type="NCBI Taxonomy" id="2982689"/>
    <lineage>
        <taxon>Bacteria</taxon>
        <taxon>Pseudomonadati</taxon>
        <taxon>Pseudomonadota</taxon>
        <taxon>Alphaproteobacteria</taxon>
        <taxon>Caulobacterales</taxon>
        <taxon>Caulobacteraceae</taxon>
        <taxon>Phenylobacterium</taxon>
    </lineage>
</organism>
<feature type="compositionally biased region" description="Basic and acidic residues" evidence="1">
    <location>
        <begin position="38"/>
        <end position="67"/>
    </location>
</feature>
<evidence type="ECO:0000313" key="4">
    <source>
        <dbReference type="Proteomes" id="UP001598130"/>
    </source>
</evidence>
<proteinExistence type="predicted"/>
<evidence type="ECO:0000313" key="3">
    <source>
        <dbReference type="EMBL" id="MFD3262537.1"/>
    </source>
</evidence>
<comment type="caution">
    <text evidence="3">The sequence shown here is derived from an EMBL/GenBank/DDBJ whole genome shotgun (WGS) entry which is preliminary data.</text>
</comment>
<accession>A0ABW6CKR2</accession>
<keyword evidence="4" id="KW-1185">Reference proteome</keyword>
<gene>
    <name evidence="3" type="ORF">OCL97_01000</name>
</gene>
<dbReference type="EMBL" id="JAOTJD010000001">
    <property type="protein sequence ID" value="MFD3262537.1"/>
    <property type="molecule type" value="Genomic_DNA"/>
</dbReference>
<feature type="region of interest" description="Disordered" evidence="1">
    <location>
        <begin position="29"/>
        <end position="123"/>
    </location>
</feature>